<dbReference type="Gene3D" id="1.25.40.20">
    <property type="entry name" value="Ankyrin repeat-containing domain"/>
    <property type="match status" value="1"/>
</dbReference>
<dbReference type="Pfam" id="PF12796">
    <property type="entry name" value="Ank_2"/>
    <property type="match status" value="1"/>
</dbReference>
<proteinExistence type="predicted"/>
<evidence type="ECO:0000256" key="3">
    <source>
        <dbReference type="PROSITE-ProRule" id="PRU00023"/>
    </source>
</evidence>
<dbReference type="PROSITE" id="PS50297">
    <property type="entry name" value="ANK_REP_REGION"/>
    <property type="match status" value="4"/>
</dbReference>
<dbReference type="GO" id="GO:0005737">
    <property type="term" value="C:cytoplasm"/>
    <property type="evidence" value="ECO:0007669"/>
    <property type="project" value="TreeGrafter"/>
</dbReference>
<dbReference type="PANTHER" id="PTHR24198:SF165">
    <property type="entry name" value="ANKYRIN REPEAT-CONTAINING PROTEIN-RELATED"/>
    <property type="match status" value="1"/>
</dbReference>
<dbReference type="Pfam" id="PF00023">
    <property type="entry name" value="Ank"/>
    <property type="match status" value="2"/>
</dbReference>
<feature type="repeat" description="ANK" evidence="3">
    <location>
        <begin position="149"/>
        <end position="181"/>
    </location>
</feature>
<evidence type="ECO:0000256" key="2">
    <source>
        <dbReference type="ARBA" id="ARBA00023043"/>
    </source>
</evidence>
<sequence>MFISRTELCSVLVNKVSVLTVVKLSSTDAAFMYVYPHLYFPPLSLSKMQNNITPLHVAAKWGKADMVKLLIDRGANVNARTRDDLTPMHCASRSGSIDIVQILLSAGADHTLKTRNGLSPIHMAAQGDYANIVKLLLRCGSSPDEATLDYLRPIHIAAHCGHVSVAQVLLENNCDVNSRALTFRLLSSYFNDRECLPLLNYALLI</sequence>
<keyword evidence="5" id="KW-1185">Reference proteome</keyword>
<evidence type="ECO:0000313" key="4">
    <source>
        <dbReference type="EMBL" id="VDN14144.1"/>
    </source>
</evidence>
<feature type="repeat" description="ANK" evidence="3">
    <location>
        <begin position="50"/>
        <end position="82"/>
    </location>
</feature>
<keyword evidence="1" id="KW-0677">Repeat</keyword>
<dbReference type="AlphaFoldDB" id="A0A3P7LBL7"/>
<feature type="repeat" description="ANK" evidence="3">
    <location>
        <begin position="116"/>
        <end position="148"/>
    </location>
</feature>
<dbReference type="SMART" id="SM00248">
    <property type="entry name" value="ANK"/>
    <property type="match status" value="4"/>
</dbReference>
<feature type="repeat" description="ANK" evidence="3">
    <location>
        <begin position="83"/>
        <end position="115"/>
    </location>
</feature>
<gene>
    <name evidence="4" type="ORF">DILT_LOCUS9975</name>
</gene>
<dbReference type="Proteomes" id="UP000281553">
    <property type="component" value="Unassembled WGS sequence"/>
</dbReference>
<dbReference type="EMBL" id="UYRU01058380">
    <property type="protein sequence ID" value="VDN14144.1"/>
    <property type="molecule type" value="Genomic_DNA"/>
</dbReference>
<dbReference type="OrthoDB" id="194358at2759"/>
<dbReference type="PANTHER" id="PTHR24198">
    <property type="entry name" value="ANKYRIN REPEAT AND PROTEIN KINASE DOMAIN-CONTAINING PROTEIN"/>
    <property type="match status" value="1"/>
</dbReference>
<evidence type="ECO:0000256" key="1">
    <source>
        <dbReference type="ARBA" id="ARBA00022737"/>
    </source>
</evidence>
<accession>A0A3P7LBL7</accession>
<reference evidence="4 5" key="1">
    <citation type="submission" date="2018-11" db="EMBL/GenBank/DDBJ databases">
        <authorList>
            <consortium name="Pathogen Informatics"/>
        </authorList>
    </citation>
    <scope>NUCLEOTIDE SEQUENCE [LARGE SCALE GENOMIC DNA]</scope>
</reference>
<evidence type="ECO:0000313" key="5">
    <source>
        <dbReference type="Proteomes" id="UP000281553"/>
    </source>
</evidence>
<organism evidence="4 5">
    <name type="scientific">Dibothriocephalus latus</name>
    <name type="common">Fish tapeworm</name>
    <name type="synonym">Diphyllobothrium latum</name>
    <dbReference type="NCBI Taxonomy" id="60516"/>
    <lineage>
        <taxon>Eukaryota</taxon>
        <taxon>Metazoa</taxon>
        <taxon>Spiralia</taxon>
        <taxon>Lophotrochozoa</taxon>
        <taxon>Platyhelminthes</taxon>
        <taxon>Cestoda</taxon>
        <taxon>Eucestoda</taxon>
        <taxon>Diphyllobothriidea</taxon>
        <taxon>Diphyllobothriidae</taxon>
        <taxon>Dibothriocephalus</taxon>
    </lineage>
</organism>
<dbReference type="InterPro" id="IPR036770">
    <property type="entry name" value="Ankyrin_rpt-contain_sf"/>
</dbReference>
<name>A0A3P7LBL7_DIBLA</name>
<dbReference type="SUPFAM" id="SSF48403">
    <property type="entry name" value="Ankyrin repeat"/>
    <property type="match status" value="1"/>
</dbReference>
<dbReference type="InterPro" id="IPR002110">
    <property type="entry name" value="Ankyrin_rpt"/>
</dbReference>
<dbReference type="PRINTS" id="PR01415">
    <property type="entry name" value="ANKYRIN"/>
</dbReference>
<keyword evidence="2 3" id="KW-0040">ANK repeat</keyword>
<protein>
    <submittedName>
        <fullName evidence="4">Uncharacterized protein</fullName>
    </submittedName>
</protein>
<dbReference type="PROSITE" id="PS50088">
    <property type="entry name" value="ANK_REPEAT"/>
    <property type="match status" value="4"/>
</dbReference>